<dbReference type="AlphaFoldDB" id="A8X7I9"/>
<dbReference type="WormBase" id="CBG08846">
    <property type="protein sequence ID" value="CBP16384"/>
    <property type="gene ID" value="WBGene00030567"/>
</dbReference>
<dbReference type="CTD" id="8577531"/>
<accession>A8X7I9</accession>
<protein>
    <submittedName>
        <fullName evidence="1">Protein CBG08846</fullName>
    </submittedName>
</protein>
<evidence type="ECO:0000313" key="2">
    <source>
        <dbReference type="Proteomes" id="UP000008549"/>
    </source>
</evidence>
<dbReference type="RefSeq" id="XP_045093856.1">
    <property type="nucleotide sequence ID" value="XM_045236669.1"/>
</dbReference>
<name>A8X7I9_CAEBR</name>
<gene>
    <name evidence="1 3" type="ORF">CBG08846</name>
    <name evidence="1" type="ORF">CBG_08846</name>
</gene>
<reference evidence="1 2" key="2">
    <citation type="journal article" date="2011" name="PLoS Genet.">
        <title>Caenorhabditis briggsae recombinant inbred line genotypes reveal inter-strain incompatibility and the evolution of recombination.</title>
        <authorList>
            <person name="Ross J.A."/>
            <person name="Koboldt D.C."/>
            <person name="Staisch J.E."/>
            <person name="Chamberlin H.M."/>
            <person name="Gupta B.P."/>
            <person name="Miller R.D."/>
            <person name="Baird S.E."/>
            <person name="Haag E.S."/>
        </authorList>
    </citation>
    <scope>NUCLEOTIDE SEQUENCE [LARGE SCALE GENOMIC DNA]</scope>
    <source>
        <strain evidence="1 2">AF16</strain>
    </source>
</reference>
<dbReference type="InParanoid" id="A8X7I9"/>
<organism evidence="1 2">
    <name type="scientific">Caenorhabditis briggsae</name>
    <dbReference type="NCBI Taxonomy" id="6238"/>
    <lineage>
        <taxon>Eukaryota</taxon>
        <taxon>Metazoa</taxon>
        <taxon>Ecdysozoa</taxon>
        <taxon>Nematoda</taxon>
        <taxon>Chromadorea</taxon>
        <taxon>Rhabditida</taxon>
        <taxon>Rhabditina</taxon>
        <taxon>Rhabditomorpha</taxon>
        <taxon>Rhabditoidea</taxon>
        <taxon>Rhabditidae</taxon>
        <taxon>Peloderinae</taxon>
        <taxon>Caenorhabditis</taxon>
    </lineage>
</organism>
<proteinExistence type="predicted"/>
<evidence type="ECO:0000313" key="3">
    <source>
        <dbReference type="WormBase" id="CBG08846"/>
    </source>
</evidence>
<dbReference type="GeneID" id="8577531"/>
<dbReference type="KEGG" id="cbr:CBG_08846"/>
<dbReference type="eggNOG" id="ENOG502TFDJ">
    <property type="taxonomic scope" value="Eukaryota"/>
</dbReference>
<evidence type="ECO:0000313" key="1">
    <source>
        <dbReference type="EMBL" id="CAP28600.2"/>
    </source>
</evidence>
<keyword evidence="2" id="KW-1185">Reference proteome</keyword>
<sequence length="283" mass="32805">MANNERRDLAERELLIAELEEARNKYLECEPIIQAIKQFLTKKHGDVFEKQASLHFKAVRYISFQEQDVKNSYKELHPILEEMRRKRENISEDDPFDASFLDLIASLDNGEFGVSEVTEKKEHLIRLSNDVCKKLDGIRLQLNCVIGIIPKAIRLEIFQNLLRAFGDLQLTLAQILTSFKLKNNDSTLVEGMKNWAANNGTITVFLTETILNLPGYGIEEEQIKPIDDLLNRSIAVYSPELFFNFVRVIGKAEETIDYKEKIEDHQRLLGILIDEIWNMTEYK</sequence>
<dbReference type="EMBL" id="HE601187">
    <property type="protein sequence ID" value="CAP28600.2"/>
    <property type="molecule type" value="Genomic_DNA"/>
</dbReference>
<dbReference type="Proteomes" id="UP000008549">
    <property type="component" value="Unassembled WGS sequence"/>
</dbReference>
<dbReference type="OMA" id="LECEPII"/>
<reference evidence="1 2" key="1">
    <citation type="journal article" date="2003" name="PLoS Biol.">
        <title>The genome sequence of Caenorhabditis briggsae: a platform for comparative genomics.</title>
        <authorList>
            <person name="Stein L.D."/>
            <person name="Bao Z."/>
            <person name="Blasiar D."/>
            <person name="Blumenthal T."/>
            <person name="Brent M.R."/>
            <person name="Chen N."/>
            <person name="Chinwalla A."/>
            <person name="Clarke L."/>
            <person name="Clee C."/>
            <person name="Coghlan A."/>
            <person name="Coulson A."/>
            <person name="D'Eustachio P."/>
            <person name="Fitch D.H."/>
            <person name="Fulton L.A."/>
            <person name="Fulton R.E."/>
            <person name="Griffiths-Jones S."/>
            <person name="Harris T.W."/>
            <person name="Hillier L.W."/>
            <person name="Kamath R."/>
            <person name="Kuwabara P.E."/>
            <person name="Mardis E.R."/>
            <person name="Marra M.A."/>
            <person name="Miner T.L."/>
            <person name="Minx P."/>
            <person name="Mullikin J.C."/>
            <person name="Plumb R.W."/>
            <person name="Rogers J."/>
            <person name="Schein J.E."/>
            <person name="Sohrmann M."/>
            <person name="Spieth J."/>
            <person name="Stajich J.E."/>
            <person name="Wei C."/>
            <person name="Willey D."/>
            <person name="Wilson R.K."/>
            <person name="Durbin R."/>
            <person name="Waterston R.H."/>
        </authorList>
    </citation>
    <scope>NUCLEOTIDE SEQUENCE [LARGE SCALE GENOMIC DNA]</scope>
    <source>
        <strain evidence="1 2">AF16</strain>
    </source>
</reference>
<dbReference type="HOGENOM" id="CLU_1027549_0_0_1"/>